<dbReference type="Proteomes" id="UP001165065">
    <property type="component" value="Unassembled WGS sequence"/>
</dbReference>
<dbReference type="PANTHER" id="PTHR12483:SF27">
    <property type="entry name" value="COPPER TRANSPORT PROTEIN CTR1"/>
    <property type="match status" value="1"/>
</dbReference>
<organism evidence="7 8">
    <name type="scientific">Triparma columacea</name>
    <dbReference type="NCBI Taxonomy" id="722753"/>
    <lineage>
        <taxon>Eukaryota</taxon>
        <taxon>Sar</taxon>
        <taxon>Stramenopiles</taxon>
        <taxon>Ochrophyta</taxon>
        <taxon>Bolidophyceae</taxon>
        <taxon>Parmales</taxon>
        <taxon>Triparmaceae</taxon>
        <taxon>Triparma</taxon>
    </lineage>
</organism>
<evidence type="ECO:0000256" key="3">
    <source>
        <dbReference type="ARBA" id="ARBA00022989"/>
    </source>
</evidence>
<keyword evidence="2 5" id="KW-0812">Transmembrane</keyword>
<keyword evidence="5" id="KW-0813">Transport</keyword>
<feature type="transmembrane region" description="Helical" evidence="5">
    <location>
        <begin position="339"/>
        <end position="359"/>
    </location>
</feature>
<evidence type="ECO:0000256" key="5">
    <source>
        <dbReference type="RuleBase" id="RU367022"/>
    </source>
</evidence>
<sequence>MELDGALQNSGGFSISGVPDYDGGAVPRLSDEIEIDEHIEKKSSRSRSSYAASTMQEEDTLSVLPDEVQGLRSATMNAMDVLGQCMSIGEVRPDEGEVVEHLHYYTGGEEEEAVMPYHTDAGYMIAMTSGGEGDSYTLLIGDEGDEEELGTVGELVVMVGEQGAAAKGWKPARHAVKGTGAKRGWYGAMFFTKGTVDLGEVQGAVGEGKATANGILQDGSDCGDNEIYCWQQCQDVSGLPCGAEEALCATSDGLVVPFPDSRDTMTMGYQLLCASTALDFTSVNGYDGSPSGMPTDEGGFCSGSGTDMFMDGFQFVLGGDSLCLNFLFPSLTISSGFKFSLAIFGAATLGFLVEALSAYRREVFRRARERGRQAKKSLTLLHGAQAFIGYLLMCLAMTFSLEILFSVTLGLMLGHYIFNADDVPRGKADPCCNEDFNYEDIAEDDERQSSLHKRKSSLEAGQPLLDGV</sequence>
<accession>A0A9W7L7L2</accession>
<dbReference type="EMBL" id="BRYA01000937">
    <property type="protein sequence ID" value="GMI36135.1"/>
    <property type="molecule type" value="Genomic_DNA"/>
</dbReference>
<proteinExistence type="inferred from homology"/>
<keyword evidence="4 5" id="KW-0472">Membrane</keyword>
<protein>
    <recommendedName>
        <fullName evidence="5">Copper transport protein</fullName>
    </recommendedName>
</protein>
<evidence type="ECO:0000256" key="4">
    <source>
        <dbReference type="ARBA" id="ARBA00023136"/>
    </source>
</evidence>
<comment type="similarity">
    <text evidence="5">Belongs to the copper transporter (Ctr) (TC 1.A.56) family. SLC31A subfamily.</text>
</comment>
<reference evidence="8" key="1">
    <citation type="journal article" date="2023" name="Commun. Biol.">
        <title>Genome analysis of Parmales, the sister group of diatoms, reveals the evolutionary specialization of diatoms from phago-mixotrophs to photoautotrophs.</title>
        <authorList>
            <person name="Ban H."/>
            <person name="Sato S."/>
            <person name="Yoshikawa S."/>
            <person name="Yamada K."/>
            <person name="Nakamura Y."/>
            <person name="Ichinomiya M."/>
            <person name="Sato N."/>
            <person name="Blanc-Mathieu R."/>
            <person name="Endo H."/>
            <person name="Kuwata A."/>
            <person name="Ogata H."/>
        </authorList>
    </citation>
    <scope>NUCLEOTIDE SEQUENCE [LARGE SCALE GENOMIC DNA]</scope>
</reference>
<dbReference type="PANTHER" id="PTHR12483">
    <property type="entry name" value="SOLUTE CARRIER FAMILY 31 COPPER TRANSPORTERS"/>
    <property type="match status" value="1"/>
</dbReference>
<comment type="subcellular location">
    <subcellularLocation>
        <location evidence="1 5">Membrane</location>
        <topology evidence="1 5">Multi-pass membrane protein</topology>
    </subcellularLocation>
</comment>
<keyword evidence="5" id="KW-0187">Copper transport</keyword>
<evidence type="ECO:0000313" key="7">
    <source>
        <dbReference type="EMBL" id="GMI36135.1"/>
    </source>
</evidence>
<evidence type="ECO:0000256" key="6">
    <source>
        <dbReference type="SAM" id="MobiDB-lite"/>
    </source>
</evidence>
<dbReference type="OrthoDB" id="161814at2759"/>
<feature type="region of interest" description="Disordered" evidence="6">
    <location>
        <begin position="444"/>
        <end position="468"/>
    </location>
</feature>
<evidence type="ECO:0000256" key="2">
    <source>
        <dbReference type="ARBA" id="ARBA00022692"/>
    </source>
</evidence>
<keyword evidence="3 5" id="KW-1133">Transmembrane helix</keyword>
<feature type="region of interest" description="Disordered" evidence="6">
    <location>
        <begin position="1"/>
        <end position="21"/>
    </location>
</feature>
<keyword evidence="5" id="KW-0186">Copper</keyword>
<comment type="caution">
    <text evidence="7">The sequence shown here is derived from an EMBL/GenBank/DDBJ whole genome shotgun (WGS) entry which is preliminary data.</text>
</comment>
<dbReference type="Pfam" id="PF04145">
    <property type="entry name" value="Ctr"/>
    <property type="match status" value="1"/>
</dbReference>
<feature type="transmembrane region" description="Helical" evidence="5">
    <location>
        <begin position="380"/>
        <end position="405"/>
    </location>
</feature>
<keyword evidence="5" id="KW-0406">Ion transport</keyword>
<keyword evidence="8" id="KW-1185">Reference proteome</keyword>
<dbReference type="GO" id="GO:0005375">
    <property type="term" value="F:copper ion transmembrane transporter activity"/>
    <property type="evidence" value="ECO:0007669"/>
    <property type="project" value="UniProtKB-UniRule"/>
</dbReference>
<evidence type="ECO:0000256" key="1">
    <source>
        <dbReference type="ARBA" id="ARBA00004141"/>
    </source>
</evidence>
<dbReference type="InterPro" id="IPR007274">
    <property type="entry name" value="Cop_transporter"/>
</dbReference>
<name>A0A9W7L7L2_9STRA</name>
<gene>
    <name evidence="7" type="ORF">TrCOL_g3766</name>
</gene>
<evidence type="ECO:0000313" key="8">
    <source>
        <dbReference type="Proteomes" id="UP001165065"/>
    </source>
</evidence>
<dbReference type="AlphaFoldDB" id="A0A9W7L7L2"/>
<dbReference type="GO" id="GO:0005886">
    <property type="term" value="C:plasma membrane"/>
    <property type="evidence" value="ECO:0007669"/>
    <property type="project" value="TreeGrafter"/>
</dbReference>
<feature type="region of interest" description="Disordered" evidence="6">
    <location>
        <begin position="41"/>
        <end position="61"/>
    </location>
</feature>